<sequence>MSLLSNMAFRLPLLKLVCFLLVAFIFLLFHQNVLHFDFVRKNPVPERLSSSTGNCEPKHNIAFLKTHKCASSAIQNILFRYGFTHKLHFALPSIGNYLREGKSVPFHADMVSKTPWHRLGQNIFAVHTSKWNHQQVMSIMPNDTVYITIVREPTDLFESLFTYTEMEKHLHKKLESYIHDVPVDSPRFYKFLGFNQMTWDFGMPEEQMNNMTAVKLLVEQALSEFDLVMIAERMDESLVLLSHLLCWSLEEVLVLKINARNKEHKTSMSEESKIILREKQTPDHFLYDIFSAKFDSLVEGFGRHRMTQEIAELQRLQDDLLKHCNVIKKKPKDIKGSNKPWSNMVDGYQASSNDSKCSLYTRAEIPFINLLRGKQRQEVMQRFGSSPSMVLNDLQLGGQPLDLNDMERLKKMLIHKPSPG</sequence>
<keyword evidence="9" id="KW-0325">Glycoprotein</keyword>
<dbReference type="PANTHER" id="PTHR14647">
    <property type="entry name" value="GALACTOSE-3-O-SULFOTRANSFERASE"/>
    <property type="match status" value="1"/>
</dbReference>
<evidence type="ECO:0000256" key="4">
    <source>
        <dbReference type="ARBA" id="ARBA00022692"/>
    </source>
</evidence>
<organism evidence="10 11">
    <name type="scientific">Meganyctiphanes norvegica</name>
    <name type="common">Northern krill</name>
    <name type="synonym">Thysanopoda norvegica</name>
    <dbReference type="NCBI Taxonomy" id="48144"/>
    <lineage>
        <taxon>Eukaryota</taxon>
        <taxon>Metazoa</taxon>
        <taxon>Ecdysozoa</taxon>
        <taxon>Arthropoda</taxon>
        <taxon>Crustacea</taxon>
        <taxon>Multicrustacea</taxon>
        <taxon>Malacostraca</taxon>
        <taxon>Eumalacostraca</taxon>
        <taxon>Eucarida</taxon>
        <taxon>Euphausiacea</taxon>
        <taxon>Euphausiidae</taxon>
        <taxon>Meganyctiphanes</taxon>
    </lineage>
</organism>
<evidence type="ECO:0000256" key="8">
    <source>
        <dbReference type="ARBA" id="ARBA00023136"/>
    </source>
</evidence>
<comment type="caution">
    <text evidence="10">The sequence shown here is derived from an EMBL/GenBank/DDBJ whole genome shotgun (WGS) entry which is preliminary data.</text>
</comment>
<reference evidence="10 11" key="1">
    <citation type="submission" date="2024-05" db="EMBL/GenBank/DDBJ databases">
        <authorList>
            <person name="Wallberg A."/>
        </authorList>
    </citation>
    <scope>NUCLEOTIDE SEQUENCE [LARGE SCALE GENOMIC DNA]</scope>
</reference>
<keyword evidence="11" id="KW-1185">Reference proteome</keyword>
<evidence type="ECO:0000256" key="6">
    <source>
        <dbReference type="ARBA" id="ARBA00022989"/>
    </source>
</evidence>
<evidence type="ECO:0008006" key="12">
    <source>
        <dbReference type="Google" id="ProtNLM"/>
    </source>
</evidence>
<keyword evidence="5" id="KW-0735">Signal-anchor</keyword>
<keyword evidence="8" id="KW-0472">Membrane</keyword>
<keyword evidence="3" id="KW-0808">Transferase</keyword>
<dbReference type="InterPro" id="IPR027417">
    <property type="entry name" value="P-loop_NTPase"/>
</dbReference>
<accession>A0AAV2R7F3</accession>
<proteinExistence type="inferred from homology"/>
<keyword evidence="4" id="KW-0812">Transmembrane</keyword>
<dbReference type="AlphaFoldDB" id="A0AAV2R7F3"/>
<keyword evidence="6" id="KW-1133">Transmembrane helix</keyword>
<evidence type="ECO:0000313" key="11">
    <source>
        <dbReference type="Proteomes" id="UP001497623"/>
    </source>
</evidence>
<evidence type="ECO:0000256" key="7">
    <source>
        <dbReference type="ARBA" id="ARBA00023034"/>
    </source>
</evidence>
<evidence type="ECO:0000256" key="3">
    <source>
        <dbReference type="ARBA" id="ARBA00022679"/>
    </source>
</evidence>
<dbReference type="Gene3D" id="3.40.50.300">
    <property type="entry name" value="P-loop containing nucleotide triphosphate hydrolases"/>
    <property type="match status" value="1"/>
</dbReference>
<dbReference type="InterPro" id="IPR009729">
    <property type="entry name" value="Gal-3-0_sulfotransfrase"/>
</dbReference>
<comment type="similarity">
    <text evidence="2">Belongs to the galactose-3-O-sulfotransferase family.</text>
</comment>
<name>A0AAV2R7F3_MEGNR</name>
<evidence type="ECO:0000256" key="9">
    <source>
        <dbReference type="ARBA" id="ARBA00023180"/>
    </source>
</evidence>
<dbReference type="Pfam" id="PF06990">
    <property type="entry name" value="Gal-3-0_sulfotr"/>
    <property type="match status" value="1"/>
</dbReference>
<evidence type="ECO:0000313" key="10">
    <source>
        <dbReference type="EMBL" id="CAL4115937.1"/>
    </source>
</evidence>
<protein>
    <recommendedName>
        <fullName evidence="12">Galactose-3-O-sulfotransferase 3</fullName>
    </recommendedName>
</protein>
<gene>
    <name evidence="10" type="ORF">MNOR_LOCUS20819</name>
</gene>
<comment type="subcellular location">
    <subcellularLocation>
        <location evidence="1">Golgi apparatus membrane</location>
        <topology evidence="1">Single-pass type II membrane protein</topology>
    </subcellularLocation>
</comment>
<dbReference type="GO" id="GO:0000139">
    <property type="term" value="C:Golgi membrane"/>
    <property type="evidence" value="ECO:0007669"/>
    <property type="project" value="UniProtKB-SubCell"/>
</dbReference>
<evidence type="ECO:0000256" key="2">
    <source>
        <dbReference type="ARBA" id="ARBA00008124"/>
    </source>
</evidence>
<evidence type="ECO:0000256" key="1">
    <source>
        <dbReference type="ARBA" id="ARBA00004323"/>
    </source>
</evidence>
<dbReference type="PANTHER" id="PTHR14647:SF87">
    <property type="entry name" value="PUTATIVE-RELATED"/>
    <property type="match status" value="1"/>
</dbReference>
<dbReference type="GO" id="GO:0001733">
    <property type="term" value="F:galactosylceramide sulfotransferase activity"/>
    <property type="evidence" value="ECO:0007669"/>
    <property type="project" value="InterPro"/>
</dbReference>
<dbReference type="EMBL" id="CAXKWB010016316">
    <property type="protein sequence ID" value="CAL4115937.1"/>
    <property type="molecule type" value="Genomic_DNA"/>
</dbReference>
<evidence type="ECO:0000256" key="5">
    <source>
        <dbReference type="ARBA" id="ARBA00022968"/>
    </source>
</evidence>
<keyword evidence="7" id="KW-0333">Golgi apparatus</keyword>
<dbReference type="Proteomes" id="UP001497623">
    <property type="component" value="Unassembled WGS sequence"/>
</dbReference>
<feature type="non-terminal residue" evidence="10">
    <location>
        <position position="420"/>
    </location>
</feature>
<dbReference type="SUPFAM" id="SSF52540">
    <property type="entry name" value="P-loop containing nucleoside triphosphate hydrolases"/>
    <property type="match status" value="1"/>
</dbReference>
<dbReference type="GO" id="GO:0009247">
    <property type="term" value="P:glycolipid biosynthetic process"/>
    <property type="evidence" value="ECO:0007669"/>
    <property type="project" value="InterPro"/>
</dbReference>